<keyword evidence="3" id="KW-1185">Reference proteome</keyword>
<feature type="transmembrane region" description="Helical" evidence="1">
    <location>
        <begin position="169"/>
        <end position="188"/>
    </location>
</feature>
<feature type="transmembrane region" description="Helical" evidence="1">
    <location>
        <begin position="86"/>
        <end position="109"/>
    </location>
</feature>
<gene>
    <name evidence="2" type="ORF">GBZ86_14885</name>
</gene>
<feature type="transmembrane region" description="Helical" evidence="1">
    <location>
        <begin position="309"/>
        <end position="330"/>
    </location>
</feature>
<feature type="transmembrane region" description="Helical" evidence="1">
    <location>
        <begin position="351"/>
        <end position="369"/>
    </location>
</feature>
<keyword evidence="1" id="KW-0472">Membrane</keyword>
<feature type="transmembrane region" description="Helical" evidence="1">
    <location>
        <begin position="417"/>
        <end position="435"/>
    </location>
</feature>
<protein>
    <submittedName>
        <fullName evidence="2">AbgT family transporter</fullName>
    </submittedName>
</protein>
<reference evidence="2 3" key="1">
    <citation type="submission" date="2019-10" db="EMBL/GenBank/DDBJ databases">
        <title>The Genome Sequence of Clostridium tarantellae Isolated from Fish Brain.</title>
        <authorList>
            <person name="Bano L."/>
            <person name="Kiel M."/>
            <person name="Sales G."/>
            <person name="Doxey A.C."/>
            <person name="Mansfield M.J."/>
            <person name="Schiavone M."/>
            <person name="Rossetto O."/>
            <person name="Pirazzini M."/>
            <person name="Dobrindt U."/>
            <person name="Montecucco C."/>
        </authorList>
    </citation>
    <scope>NUCLEOTIDE SEQUENCE [LARGE SCALE GENOMIC DNA]</scope>
    <source>
        <strain evidence="2 3">DSM 3997</strain>
    </source>
</reference>
<dbReference type="GO" id="GO:0015558">
    <property type="term" value="F:secondary active p-aminobenzoyl-glutamate transmembrane transporter activity"/>
    <property type="evidence" value="ECO:0007669"/>
    <property type="project" value="InterPro"/>
</dbReference>
<dbReference type="PANTHER" id="PTHR30282">
    <property type="entry name" value="P-AMINOBENZOYL GLUTAMATE TRANSPORTER"/>
    <property type="match status" value="1"/>
</dbReference>
<dbReference type="Pfam" id="PF03806">
    <property type="entry name" value="ABG_transport"/>
    <property type="match status" value="1"/>
</dbReference>
<proteinExistence type="predicted"/>
<dbReference type="Proteomes" id="UP000430345">
    <property type="component" value="Unassembled WGS sequence"/>
</dbReference>
<dbReference type="GO" id="GO:1902604">
    <property type="term" value="P:p-aminobenzoyl-glutamate transmembrane transport"/>
    <property type="evidence" value="ECO:0007669"/>
    <property type="project" value="InterPro"/>
</dbReference>
<evidence type="ECO:0000256" key="1">
    <source>
        <dbReference type="SAM" id="Phobius"/>
    </source>
</evidence>
<dbReference type="AlphaFoldDB" id="A0A6I1MRB4"/>
<sequence>MENKVVKKRRGILDFIETVGNKLPHPATIFIFLCMGIIILSAVLSNMGVSVTYTGLDRTTNEIKEMTATVTSLLSSDGIRYMFKSLITNFTSFAALGTVLVAMLGVGVAEGTGLIGTSLKSLVSKTPKSLITVVVVFAGVMSSIASDAGYVVLIPLGAVVFLSFGRHPLAGIAAAFAGVSGGFSANLLPGPTDALLAGITTEGAKIINPEYAVSVTANWFFLIVSTFLITIIGTIITEKVVEPRLGEYKPKTSEKSINMIGLTLKEKRGLKFAGIFLLIGLIIIVALVLPESGILRNPETKEILKSPFMDSIVVTIAFLFLISGIGYGIGVGTIKNDKDVINQMGKTMSTMGGYIVLVFFASQFVAFFSHSNLGTVIAVKGSEFLKSTGISGIPLLIGFVIVTAFINLFMGSASAKWAIMAPVFVPMLLRMGISPEFTQMAYRIGDSTTNIISPLMTYFALIVSFSEKYDKESGIGTMISTMVPYSLALLVGWTTLLIIWYAVGLPLGIY</sequence>
<dbReference type="PANTHER" id="PTHR30282:SF0">
    <property type="entry name" value="P-AMINOBENZOYL-GLUTAMATE TRANSPORT PROTEIN"/>
    <property type="match status" value="1"/>
</dbReference>
<feature type="transmembrane region" description="Helical" evidence="1">
    <location>
        <begin position="447"/>
        <end position="466"/>
    </location>
</feature>
<organism evidence="2 3">
    <name type="scientific">Clostridium tarantellae</name>
    <dbReference type="NCBI Taxonomy" id="39493"/>
    <lineage>
        <taxon>Bacteria</taxon>
        <taxon>Bacillati</taxon>
        <taxon>Bacillota</taxon>
        <taxon>Clostridia</taxon>
        <taxon>Eubacteriales</taxon>
        <taxon>Clostridiaceae</taxon>
        <taxon>Clostridium</taxon>
    </lineage>
</organism>
<accession>A0A6I1MRB4</accession>
<feature type="transmembrane region" description="Helical" evidence="1">
    <location>
        <begin position="219"/>
        <end position="241"/>
    </location>
</feature>
<dbReference type="OrthoDB" id="3314392at2"/>
<keyword evidence="1" id="KW-0812">Transmembrane</keyword>
<feature type="transmembrane region" description="Helical" evidence="1">
    <location>
        <begin position="29"/>
        <end position="56"/>
    </location>
</feature>
<evidence type="ECO:0000313" key="2">
    <source>
        <dbReference type="EMBL" id="MPQ45008.1"/>
    </source>
</evidence>
<name>A0A6I1MRB4_9CLOT</name>
<dbReference type="InterPro" id="IPR004697">
    <property type="entry name" value="AbgT"/>
</dbReference>
<dbReference type="RefSeq" id="WP_152891951.1">
    <property type="nucleotide sequence ID" value="NZ_WHJC01000395.1"/>
</dbReference>
<feature type="transmembrane region" description="Helical" evidence="1">
    <location>
        <begin position="389"/>
        <end position="410"/>
    </location>
</feature>
<feature type="transmembrane region" description="Helical" evidence="1">
    <location>
        <begin position="129"/>
        <end position="162"/>
    </location>
</feature>
<comment type="caution">
    <text evidence="2">The sequence shown here is derived from an EMBL/GenBank/DDBJ whole genome shotgun (WGS) entry which is preliminary data.</text>
</comment>
<evidence type="ECO:0000313" key="3">
    <source>
        <dbReference type="Proteomes" id="UP000430345"/>
    </source>
</evidence>
<feature type="transmembrane region" description="Helical" evidence="1">
    <location>
        <begin position="269"/>
        <end position="289"/>
    </location>
</feature>
<dbReference type="EMBL" id="WHJC01000395">
    <property type="protein sequence ID" value="MPQ45008.1"/>
    <property type="molecule type" value="Genomic_DNA"/>
</dbReference>
<feature type="transmembrane region" description="Helical" evidence="1">
    <location>
        <begin position="487"/>
        <end position="509"/>
    </location>
</feature>
<keyword evidence="1" id="KW-1133">Transmembrane helix</keyword>